<name>A0ABT1M9Z1_9MYCO</name>
<keyword evidence="3" id="KW-0436">Ligase</keyword>
<dbReference type="SUPFAM" id="SSF56801">
    <property type="entry name" value="Acetyl-CoA synthetase-like"/>
    <property type="match status" value="1"/>
</dbReference>
<protein>
    <submittedName>
        <fullName evidence="3">Fatty acid--CoA ligase family protein</fullName>
    </submittedName>
</protein>
<dbReference type="InterPro" id="IPR042099">
    <property type="entry name" value="ANL_N_sf"/>
</dbReference>
<dbReference type="Gene3D" id="3.30.300.30">
    <property type="match status" value="1"/>
</dbReference>
<dbReference type="InterPro" id="IPR025110">
    <property type="entry name" value="AMP-bd_C"/>
</dbReference>
<dbReference type="Pfam" id="PF00501">
    <property type="entry name" value="AMP-binding"/>
    <property type="match status" value="1"/>
</dbReference>
<feature type="domain" description="AMP-dependent synthetase/ligase" evidence="1">
    <location>
        <begin position="12"/>
        <end position="341"/>
    </location>
</feature>
<dbReference type="RefSeq" id="WP_255063839.1">
    <property type="nucleotide sequence ID" value="NZ_JANDBD010000014.1"/>
</dbReference>
<dbReference type="Pfam" id="PF13193">
    <property type="entry name" value="AMP-binding_C"/>
    <property type="match status" value="1"/>
</dbReference>
<dbReference type="Gene3D" id="3.40.50.12780">
    <property type="entry name" value="N-terminal domain of ligase-like"/>
    <property type="match status" value="1"/>
</dbReference>
<gene>
    <name evidence="3" type="ORF">NM203_27730</name>
</gene>
<reference evidence="3 4" key="1">
    <citation type="submission" date="2022-06" db="EMBL/GenBank/DDBJ databases">
        <title>Mycolicibacterium sp. CAU 1645 isolated from seawater.</title>
        <authorList>
            <person name="Kim W."/>
        </authorList>
    </citation>
    <scope>NUCLEOTIDE SEQUENCE [LARGE SCALE GENOMIC DNA]</scope>
    <source>
        <strain evidence="3 4">CAU 1645</strain>
    </source>
</reference>
<evidence type="ECO:0000313" key="4">
    <source>
        <dbReference type="Proteomes" id="UP001651690"/>
    </source>
</evidence>
<sequence length="474" mass="49585">MAWLDDLWALHARRDDLAVLDASGPVTGRQLTRRAMYSADVLTEMDVPAGGPVPALLTTNASALALLLGGAAADRPIAPLGPRLTSGELARLVTACDSRVIVTEAQWYDTAAAAAELCGAVVHPMPEPRYSSAGLPARRGAAAFHLHTSGTTGEPKRVPFPESVLEPRVAVSAEVIGLGPEHRYATGSPLHHIAGLGNVLTALSVGAPVIPTTRFSTSWWRGLRAAGATHCLLVPTMVEMLLAEGALDAVPLDTLIYGAAPMSPETLRRVLDTVPGVNLVSIFGQTEGSPIATLSADDHRRAAAGRPDLLHTVGRAAPGLALRIDSPDETGTGEVYAAAPHLSVHADDGWLHTGDVGALDDEGYLTLSGRRNDMVVRGGENVYPLEVENALVEHPGVLAAGVVGVPDQRLGETLAAFIVPSATAVGHGELAAFVRARLAGFKVPAHWYDVDELPLNSAGKLLRPSLLDAHLRQS</sequence>
<dbReference type="PANTHER" id="PTHR43201:SF32">
    <property type="entry name" value="2-SUCCINYLBENZOATE--COA LIGASE, CHLOROPLASTIC_PEROXISOMAL"/>
    <property type="match status" value="1"/>
</dbReference>
<accession>A0ABT1M9Z1</accession>
<evidence type="ECO:0000313" key="3">
    <source>
        <dbReference type="EMBL" id="MCP9275981.1"/>
    </source>
</evidence>
<evidence type="ECO:0000259" key="1">
    <source>
        <dbReference type="Pfam" id="PF00501"/>
    </source>
</evidence>
<evidence type="ECO:0000259" key="2">
    <source>
        <dbReference type="Pfam" id="PF13193"/>
    </source>
</evidence>
<dbReference type="PANTHER" id="PTHR43201">
    <property type="entry name" value="ACYL-COA SYNTHETASE"/>
    <property type="match status" value="1"/>
</dbReference>
<dbReference type="Proteomes" id="UP001651690">
    <property type="component" value="Unassembled WGS sequence"/>
</dbReference>
<organism evidence="3 4">
    <name type="scientific">Mycolicibacterium arenosum</name>
    <dbReference type="NCBI Taxonomy" id="2952157"/>
    <lineage>
        <taxon>Bacteria</taxon>
        <taxon>Bacillati</taxon>
        <taxon>Actinomycetota</taxon>
        <taxon>Actinomycetes</taxon>
        <taxon>Mycobacteriales</taxon>
        <taxon>Mycobacteriaceae</taxon>
        <taxon>Mycolicibacterium</taxon>
    </lineage>
</organism>
<comment type="caution">
    <text evidence="3">The sequence shown here is derived from an EMBL/GenBank/DDBJ whole genome shotgun (WGS) entry which is preliminary data.</text>
</comment>
<feature type="domain" description="AMP-binding enzyme C-terminal" evidence="2">
    <location>
        <begin position="386"/>
        <end position="460"/>
    </location>
</feature>
<dbReference type="InterPro" id="IPR000873">
    <property type="entry name" value="AMP-dep_synth/lig_dom"/>
</dbReference>
<proteinExistence type="predicted"/>
<keyword evidence="4" id="KW-1185">Reference proteome</keyword>
<dbReference type="InterPro" id="IPR045851">
    <property type="entry name" value="AMP-bd_C_sf"/>
</dbReference>
<dbReference type="GO" id="GO:0016874">
    <property type="term" value="F:ligase activity"/>
    <property type="evidence" value="ECO:0007669"/>
    <property type="project" value="UniProtKB-KW"/>
</dbReference>
<dbReference type="EMBL" id="JANDBD010000014">
    <property type="protein sequence ID" value="MCP9275981.1"/>
    <property type="molecule type" value="Genomic_DNA"/>
</dbReference>
<dbReference type="CDD" id="cd04433">
    <property type="entry name" value="AFD_class_I"/>
    <property type="match status" value="1"/>
</dbReference>